<dbReference type="KEGG" id="cpo:COPRO5265_0427"/>
<organism evidence="3 4">
    <name type="scientific">Coprothermobacter proteolyticus (strain ATCC 35245 / DSM 5265 / OCM 4 / BT)</name>
    <dbReference type="NCBI Taxonomy" id="309798"/>
    <lineage>
        <taxon>Bacteria</taxon>
        <taxon>Pseudomonadati</taxon>
        <taxon>Coprothermobacterota</taxon>
        <taxon>Coprothermobacteria</taxon>
        <taxon>Coprothermobacterales</taxon>
        <taxon>Coprothermobacteraceae</taxon>
        <taxon>Coprothermobacter</taxon>
    </lineage>
</organism>
<dbReference type="EMBL" id="CP001145">
    <property type="protein sequence ID" value="ACI17228.1"/>
    <property type="molecule type" value="Genomic_DNA"/>
</dbReference>
<dbReference type="InterPro" id="IPR001173">
    <property type="entry name" value="Glyco_trans_2-like"/>
</dbReference>
<keyword evidence="1" id="KW-1133">Transmembrane helix</keyword>
<dbReference type="PANTHER" id="PTHR22916:SF3">
    <property type="entry name" value="UDP-GLCNAC:BETAGAL BETA-1,3-N-ACETYLGLUCOSAMINYLTRANSFERASE-LIKE PROTEIN 1"/>
    <property type="match status" value="1"/>
</dbReference>
<proteinExistence type="predicted"/>
<evidence type="ECO:0000313" key="3">
    <source>
        <dbReference type="EMBL" id="ACI17228.1"/>
    </source>
</evidence>
<dbReference type="STRING" id="309798.COPRO5265_0427"/>
<dbReference type="AlphaFoldDB" id="B5Y7P5"/>
<evidence type="ECO:0000259" key="2">
    <source>
        <dbReference type="Pfam" id="PF00535"/>
    </source>
</evidence>
<dbReference type="Proteomes" id="UP000001732">
    <property type="component" value="Chromosome"/>
</dbReference>
<dbReference type="CAZy" id="GT2">
    <property type="family name" value="Glycosyltransferase Family 2"/>
</dbReference>
<dbReference type="PANTHER" id="PTHR22916">
    <property type="entry name" value="GLYCOSYLTRANSFERASE"/>
    <property type="match status" value="1"/>
</dbReference>
<keyword evidence="3" id="KW-0808">Transferase</keyword>
<evidence type="ECO:0000313" key="4">
    <source>
        <dbReference type="Proteomes" id="UP000001732"/>
    </source>
</evidence>
<reference evidence="4" key="1">
    <citation type="submission" date="2008-08" db="EMBL/GenBank/DDBJ databases">
        <title>The complete genome sequence of Coprothermobacter proteolyticus strain ATCC 5245 / DSM 5265 / BT.</title>
        <authorList>
            <person name="Dodson R.J."/>
            <person name="Durkin A.S."/>
            <person name="Wu M."/>
            <person name="Eisen J."/>
            <person name="Sutton G."/>
        </authorList>
    </citation>
    <scope>NUCLEOTIDE SEQUENCE [LARGE SCALE GENOMIC DNA]</scope>
    <source>
        <strain evidence="4">ATCC 35245 / DSM 5265 / OCM 4 / BT</strain>
    </source>
</reference>
<keyword evidence="1" id="KW-0472">Membrane</keyword>
<dbReference type="GO" id="GO:0016758">
    <property type="term" value="F:hexosyltransferase activity"/>
    <property type="evidence" value="ECO:0007669"/>
    <property type="project" value="UniProtKB-ARBA"/>
</dbReference>
<feature type="transmembrane region" description="Helical" evidence="1">
    <location>
        <begin position="277"/>
        <end position="297"/>
    </location>
</feature>
<gene>
    <name evidence="3" type="primary">wlaD</name>
    <name evidence="3" type="ordered locus">COPRO5265_0427</name>
</gene>
<dbReference type="OrthoDB" id="5291101at2"/>
<reference evidence="3 4" key="2">
    <citation type="journal article" date="2014" name="Genome Announc.">
        <title>Complete Genome Sequence of Coprothermobacter proteolyticus DSM 5265.</title>
        <authorList>
            <person name="Alexiev A."/>
            <person name="Coil D.A."/>
            <person name="Badger J.H."/>
            <person name="Enticknap J."/>
            <person name="Ward N."/>
            <person name="Robb F.T."/>
            <person name="Eisen J.A."/>
        </authorList>
    </citation>
    <scope>NUCLEOTIDE SEQUENCE [LARGE SCALE GENOMIC DNA]</scope>
    <source>
        <strain evidence="4">ATCC 35245 / DSM 5265 / OCM 4 / BT</strain>
    </source>
</reference>
<protein>
    <submittedName>
        <fullName evidence="3">Putative glycosyltransferase</fullName>
    </submittedName>
</protein>
<dbReference type="CDD" id="cd00761">
    <property type="entry name" value="Glyco_tranf_GTA_type"/>
    <property type="match status" value="1"/>
</dbReference>
<dbReference type="SUPFAM" id="SSF53448">
    <property type="entry name" value="Nucleotide-diphospho-sugar transferases"/>
    <property type="match status" value="1"/>
</dbReference>
<dbReference type="Gene3D" id="3.90.550.10">
    <property type="entry name" value="Spore Coat Polysaccharide Biosynthesis Protein SpsA, Chain A"/>
    <property type="match status" value="1"/>
</dbReference>
<sequence length="314" mass="36357">MEKQPITVDIVIPTYKRPKLLCRAIESAVEQTYPYILQIIVTDDACDIETKQIVESYMNKDSRICYVCNTRYKHGPAGNKDNGMDFVKSDYFLILDDDDSLVPDAVERLVSIASQGNFDFVLANCRDSNGNYTGKHCGKSELVHYEDFLCGKFEGEYLWLYPSKAIPKLKFDDALYGGEAISIWEAIKGSKVFYLHLPLRKYTTQGVRVSSDYLSKSHLWFPIYLRTLDKFGDDLATYCPRRLLYFTLLLFSYGKLSGQIKQVTKYPIKYLKKTKNFAFILPYFVVPVPKAILLQMWKGLRAMRAKRKQRNRIK</sequence>
<feature type="domain" description="Glycosyltransferase 2-like" evidence="2">
    <location>
        <begin position="10"/>
        <end position="136"/>
    </location>
</feature>
<keyword evidence="1" id="KW-0812">Transmembrane</keyword>
<dbReference type="eggNOG" id="COG0463">
    <property type="taxonomic scope" value="Bacteria"/>
</dbReference>
<accession>B5Y7P5</accession>
<name>B5Y7P5_COPPD</name>
<dbReference type="InterPro" id="IPR029044">
    <property type="entry name" value="Nucleotide-diphossugar_trans"/>
</dbReference>
<dbReference type="HOGENOM" id="CLU_025996_14_0_9"/>
<keyword evidence="4" id="KW-1185">Reference proteome</keyword>
<evidence type="ECO:0000256" key="1">
    <source>
        <dbReference type="SAM" id="Phobius"/>
    </source>
</evidence>
<dbReference type="Pfam" id="PF00535">
    <property type="entry name" value="Glycos_transf_2"/>
    <property type="match status" value="1"/>
</dbReference>
<dbReference type="RefSeq" id="WP_012543880.1">
    <property type="nucleotide sequence ID" value="NC_011295.1"/>
</dbReference>